<dbReference type="AlphaFoldDB" id="A0AAW2S8Y9"/>
<sequence>MITITSKVHKQYPYLYQQILDPLKLVTWVWVISEFNPNHPPSDSISAPFSSIASYTLSLRLRHRHRHRHRHRRQLGNLTCTSSKHTSSTSAIVSSTNSEDLSLFSVYGRRFHLHPQSNAAAAISDRSLPLHFFGTLCRIARSGPTLCRNTSLLQHRCFQPDFVPRDPKAKPRIYKYPAFYDPYGPRPPPSDKIVQLAEKIASLPPEERMQIGPALRDKVMHPMLQHISVEGMDLGSQVGARAGSSKAEEKKAEKTTFDVKLEKFDAGAKLKVIKEIRSFTDLGLKEAKDLVEKVPVILKQQVTKDEANSIIEKIKAVGGVAVME</sequence>
<dbReference type="GO" id="GO:0003729">
    <property type="term" value="F:mRNA binding"/>
    <property type="evidence" value="ECO:0007669"/>
    <property type="project" value="TreeGrafter"/>
</dbReference>
<gene>
    <name evidence="8" type="ORF">Sradi_2731000</name>
</gene>
<dbReference type="InterPro" id="IPR000206">
    <property type="entry name" value="Ribosomal_bL12"/>
</dbReference>
<dbReference type="InterPro" id="IPR014719">
    <property type="entry name" value="Ribosomal_bL12_C/ClpS-like"/>
</dbReference>
<dbReference type="CDD" id="cd00387">
    <property type="entry name" value="Ribosomal_L7_L12"/>
    <property type="match status" value="1"/>
</dbReference>
<evidence type="ECO:0000256" key="4">
    <source>
        <dbReference type="ARBA" id="ARBA00072688"/>
    </source>
</evidence>
<evidence type="ECO:0000256" key="6">
    <source>
        <dbReference type="SAM" id="MobiDB-lite"/>
    </source>
</evidence>
<comment type="caution">
    <text evidence="8">The sequence shown here is derived from an EMBL/GenBank/DDBJ whole genome shotgun (WGS) entry which is preliminary data.</text>
</comment>
<evidence type="ECO:0000256" key="3">
    <source>
        <dbReference type="ARBA" id="ARBA00023274"/>
    </source>
</evidence>
<evidence type="ECO:0000256" key="5">
    <source>
        <dbReference type="ARBA" id="ARBA00082754"/>
    </source>
</evidence>
<reference evidence="8" key="1">
    <citation type="submission" date="2020-06" db="EMBL/GenBank/DDBJ databases">
        <authorList>
            <person name="Li T."/>
            <person name="Hu X."/>
            <person name="Zhang T."/>
            <person name="Song X."/>
            <person name="Zhang H."/>
            <person name="Dai N."/>
            <person name="Sheng W."/>
            <person name="Hou X."/>
            <person name="Wei L."/>
        </authorList>
    </citation>
    <scope>NUCLEOTIDE SEQUENCE</scope>
    <source>
        <strain evidence="8">G02</strain>
        <tissue evidence="8">Leaf</tissue>
    </source>
</reference>
<dbReference type="GO" id="GO:0006412">
    <property type="term" value="P:translation"/>
    <property type="evidence" value="ECO:0007669"/>
    <property type="project" value="InterPro"/>
</dbReference>
<dbReference type="SUPFAM" id="SSF54736">
    <property type="entry name" value="ClpS-like"/>
    <property type="match status" value="1"/>
</dbReference>
<reference evidence="8" key="2">
    <citation type="journal article" date="2024" name="Plant">
        <title>Genomic evolution and insights into agronomic trait innovations of Sesamum species.</title>
        <authorList>
            <person name="Miao H."/>
            <person name="Wang L."/>
            <person name="Qu L."/>
            <person name="Liu H."/>
            <person name="Sun Y."/>
            <person name="Le M."/>
            <person name="Wang Q."/>
            <person name="Wei S."/>
            <person name="Zheng Y."/>
            <person name="Lin W."/>
            <person name="Duan Y."/>
            <person name="Cao H."/>
            <person name="Xiong S."/>
            <person name="Wang X."/>
            <person name="Wei L."/>
            <person name="Li C."/>
            <person name="Ma Q."/>
            <person name="Ju M."/>
            <person name="Zhao R."/>
            <person name="Li G."/>
            <person name="Mu C."/>
            <person name="Tian Q."/>
            <person name="Mei H."/>
            <person name="Zhang T."/>
            <person name="Gao T."/>
            <person name="Zhang H."/>
        </authorList>
    </citation>
    <scope>NUCLEOTIDE SEQUENCE</scope>
    <source>
        <strain evidence="8">G02</strain>
    </source>
</reference>
<organism evidence="8">
    <name type="scientific">Sesamum radiatum</name>
    <name type="common">Black benniseed</name>
    <dbReference type="NCBI Taxonomy" id="300843"/>
    <lineage>
        <taxon>Eukaryota</taxon>
        <taxon>Viridiplantae</taxon>
        <taxon>Streptophyta</taxon>
        <taxon>Embryophyta</taxon>
        <taxon>Tracheophyta</taxon>
        <taxon>Spermatophyta</taxon>
        <taxon>Magnoliopsida</taxon>
        <taxon>eudicotyledons</taxon>
        <taxon>Gunneridae</taxon>
        <taxon>Pentapetalae</taxon>
        <taxon>asterids</taxon>
        <taxon>lamiids</taxon>
        <taxon>Lamiales</taxon>
        <taxon>Pedaliaceae</taxon>
        <taxon>Sesamum</taxon>
    </lineage>
</organism>
<dbReference type="GO" id="GO:0005840">
    <property type="term" value="C:ribosome"/>
    <property type="evidence" value="ECO:0007669"/>
    <property type="project" value="UniProtKB-KW"/>
</dbReference>
<evidence type="ECO:0000256" key="1">
    <source>
        <dbReference type="ARBA" id="ARBA00007197"/>
    </source>
</evidence>
<comment type="similarity">
    <text evidence="1">Belongs to the bacterial ribosomal protein bL12 family.</text>
</comment>
<proteinExistence type="inferred from homology"/>
<keyword evidence="2 8" id="KW-0689">Ribosomal protein</keyword>
<name>A0AAW2S8Y9_SESRA</name>
<dbReference type="Gene3D" id="3.30.1390.10">
    <property type="match status" value="1"/>
</dbReference>
<evidence type="ECO:0000313" key="8">
    <source>
        <dbReference type="EMBL" id="KAL0388492.1"/>
    </source>
</evidence>
<accession>A0AAW2S8Y9</accession>
<feature type="domain" description="Large ribosomal subunit protein bL12 C-terminal" evidence="7">
    <location>
        <begin position="257"/>
        <end position="320"/>
    </location>
</feature>
<dbReference type="GO" id="GO:1990904">
    <property type="term" value="C:ribonucleoprotein complex"/>
    <property type="evidence" value="ECO:0007669"/>
    <property type="project" value="UniProtKB-KW"/>
</dbReference>
<dbReference type="EMBL" id="JACGWJ010000011">
    <property type="protein sequence ID" value="KAL0388492.1"/>
    <property type="molecule type" value="Genomic_DNA"/>
</dbReference>
<keyword evidence="3" id="KW-0687">Ribonucleoprotein</keyword>
<protein>
    <recommendedName>
        <fullName evidence="4">Large ribosomal subunit protein bL12c</fullName>
    </recommendedName>
    <alternativeName>
        <fullName evidence="5">CL12</fullName>
    </alternativeName>
</protein>
<evidence type="ECO:0000259" key="7">
    <source>
        <dbReference type="Pfam" id="PF00542"/>
    </source>
</evidence>
<dbReference type="PANTHER" id="PTHR45987:SF6">
    <property type="entry name" value="RIBOSOMAL PROTEIN L12_ ATP-DEPENDENT CLP PROTEASE ADAPTOR PROTEIN CLPS FAMILY PROTEIN"/>
    <property type="match status" value="1"/>
</dbReference>
<dbReference type="InterPro" id="IPR013823">
    <property type="entry name" value="Ribosomal_bL12_C"/>
</dbReference>
<dbReference type="GO" id="GO:0003735">
    <property type="term" value="F:structural constituent of ribosome"/>
    <property type="evidence" value="ECO:0007669"/>
    <property type="project" value="InterPro"/>
</dbReference>
<feature type="region of interest" description="Disordered" evidence="6">
    <location>
        <begin position="66"/>
        <end position="93"/>
    </location>
</feature>
<dbReference type="PANTHER" id="PTHR45987">
    <property type="entry name" value="39S RIBOSOMAL PROTEIN L12"/>
    <property type="match status" value="1"/>
</dbReference>
<dbReference type="Pfam" id="PF00542">
    <property type="entry name" value="Ribosomal_L12"/>
    <property type="match status" value="1"/>
</dbReference>
<dbReference type="FunFam" id="3.30.1390.10:FF:000001">
    <property type="entry name" value="50S ribosomal protein L7/L12"/>
    <property type="match status" value="1"/>
</dbReference>
<evidence type="ECO:0000256" key="2">
    <source>
        <dbReference type="ARBA" id="ARBA00022980"/>
    </source>
</evidence>
<feature type="compositionally biased region" description="Low complexity" evidence="6">
    <location>
        <begin position="79"/>
        <end position="93"/>
    </location>
</feature>